<dbReference type="GO" id="GO:0016020">
    <property type="term" value="C:membrane"/>
    <property type="evidence" value="ECO:0007669"/>
    <property type="project" value="UniProtKB-SubCell"/>
</dbReference>
<feature type="transmembrane region" description="Helical" evidence="5">
    <location>
        <begin position="5"/>
        <end position="24"/>
    </location>
</feature>
<dbReference type="InterPro" id="IPR051533">
    <property type="entry name" value="WaaL-like"/>
</dbReference>
<dbReference type="GO" id="GO:0016874">
    <property type="term" value="F:ligase activity"/>
    <property type="evidence" value="ECO:0007669"/>
    <property type="project" value="UniProtKB-KW"/>
</dbReference>
<proteinExistence type="predicted"/>
<gene>
    <name evidence="7" type="ORF">SAMN05660866_01638</name>
</gene>
<accession>A0A1T5BH36</accession>
<dbReference type="RefSeq" id="WP_143814436.1">
    <property type="nucleotide sequence ID" value="NZ_FUYL01000004.1"/>
</dbReference>
<evidence type="ECO:0000256" key="5">
    <source>
        <dbReference type="SAM" id="Phobius"/>
    </source>
</evidence>
<dbReference type="EMBL" id="FUYL01000004">
    <property type="protein sequence ID" value="SKB46475.1"/>
    <property type="molecule type" value="Genomic_DNA"/>
</dbReference>
<dbReference type="InterPro" id="IPR007016">
    <property type="entry name" value="O-antigen_ligase-rel_domated"/>
</dbReference>
<feature type="domain" description="O-antigen ligase-related" evidence="6">
    <location>
        <begin position="175"/>
        <end position="310"/>
    </location>
</feature>
<feature type="transmembrane region" description="Helical" evidence="5">
    <location>
        <begin position="207"/>
        <end position="224"/>
    </location>
</feature>
<evidence type="ECO:0000313" key="8">
    <source>
        <dbReference type="Proteomes" id="UP000190339"/>
    </source>
</evidence>
<keyword evidence="4 5" id="KW-0472">Membrane</keyword>
<name>A0A1T5BH36_9FLAO</name>
<reference evidence="8" key="1">
    <citation type="submission" date="2017-02" db="EMBL/GenBank/DDBJ databases">
        <authorList>
            <person name="Varghese N."/>
            <person name="Submissions S."/>
        </authorList>
    </citation>
    <scope>NUCLEOTIDE SEQUENCE [LARGE SCALE GENOMIC DNA]</scope>
    <source>
        <strain evidence="8">DSM 23546</strain>
    </source>
</reference>
<feature type="transmembrane region" description="Helical" evidence="5">
    <location>
        <begin position="294"/>
        <end position="317"/>
    </location>
</feature>
<feature type="transmembrane region" description="Helical" evidence="5">
    <location>
        <begin position="147"/>
        <end position="164"/>
    </location>
</feature>
<keyword evidence="2 5" id="KW-0812">Transmembrane</keyword>
<dbReference type="Proteomes" id="UP000190339">
    <property type="component" value="Unassembled WGS sequence"/>
</dbReference>
<feature type="transmembrane region" description="Helical" evidence="5">
    <location>
        <begin position="107"/>
        <end position="127"/>
    </location>
</feature>
<keyword evidence="8" id="KW-1185">Reference proteome</keyword>
<evidence type="ECO:0000256" key="4">
    <source>
        <dbReference type="ARBA" id="ARBA00023136"/>
    </source>
</evidence>
<evidence type="ECO:0000259" key="6">
    <source>
        <dbReference type="Pfam" id="PF04932"/>
    </source>
</evidence>
<dbReference type="OrthoDB" id="695378at2"/>
<keyword evidence="7" id="KW-0436">Ligase</keyword>
<comment type="subcellular location">
    <subcellularLocation>
        <location evidence="1">Membrane</location>
        <topology evidence="1">Multi-pass membrane protein</topology>
    </subcellularLocation>
</comment>
<dbReference type="PANTHER" id="PTHR37422">
    <property type="entry name" value="TEICHURONIC ACID BIOSYNTHESIS PROTEIN TUAE"/>
    <property type="match status" value="1"/>
</dbReference>
<feature type="transmembrane region" description="Helical" evidence="5">
    <location>
        <begin position="329"/>
        <end position="348"/>
    </location>
</feature>
<feature type="transmembrane region" description="Helical" evidence="5">
    <location>
        <begin position="56"/>
        <end position="75"/>
    </location>
</feature>
<dbReference type="Pfam" id="PF04932">
    <property type="entry name" value="Wzy_C"/>
    <property type="match status" value="1"/>
</dbReference>
<feature type="transmembrane region" description="Helical" evidence="5">
    <location>
        <begin position="30"/>
        <end position="49"/>
    </location>
</feature>
<dbReference type="PANTHER" id="PTHR37422:SF17">
    <property type="entry name" value="O-ANTIGEN LIGASE"/>
    <property type="match status" value="1"/>
</dbReference>
<dbReference type="AlphaFoldDB" id="A0A1T5BH36"/>
<evidence type="ECO:0000256" key="3">
    <source>
        <dbReference type="ARBA" id="ARBA00022989"/>
    </source>
</evidence>
<protein>
    <submittedName>
        <fullName evidence="7">O-antigen ligase</fullName>
    </submittedName>
</protein>
<dbReference type="STRING" id="561365.SAMN05660866_01638"/>
<organism evidence="7 8">
    <name type="scientific">Maribacter arcticus</name>
    <dbReference type="NCBI Taxonomy" id="561365"/>
    <lineage>
        <taxon>Bacteria</taxon>
        <taxon>Pseudomonadati</taxon>
        <taxon>Bacteroidota</taxon>
        <taxon>Flavobacteriia</taxon>
        <taxon>Flavobacteriales</taxon>
        <taxon>Flavobacteriaceae</taxon>
        <taxon>Maribacter</taxon>
    </lineage>
</organism>
<evidence type="ECO:0000256" key="1">
    <source>
        <dbReference type="ARBA" id="ARBA00004141"/>
    </source>
</evidence>
<evidence type="ECO:0000256" key="2">
    <source>
        <dbReference type="ARBA" id="ARBA00022692"/>
    </source>
</evidence>
<evidence type="ECO:0000313" key="7">
    <source>
        <dbReference type="EMBL" id="SKB46475.1"/>
    </source>
</evidence>
<feature type="transmembrane region" description="Helical" evidence="5">
    <location>
        <begin position="176"/>
        <end position="201"/>
    </location>
</feature>
<keyword evidence="3 5" id="KW-1133">Transmembrane helix</keyword>
<sequence>MATQVLKYLVLFLVLCNIPGYLYVFTNATLSSAVSILTSIFLILFFFLSKPWQKPVIPFILFTILYFTIGSLNYYGGEAELFKEFIRFLILVICITEVMYRSTYKDLFYILLLGAISVIINAFIFPYTNALYGLVKGRYGGFFLNPNTAGIVCLLGIALSYSINNVKWRTVGQLTFTLAGFLTLSRTFIVVWLFINFLAIIKDRKNLFVPIIGILALTVMVTFTDRKIFAADRFEALTAFFGEGEVKTKTVKNDSRNETWALYYDKIYEKPFFGHGYKSFQRVTSRSPGAHNTYLMIIGESGIIPFLLFIGTFIYLLRYCLRYFKEEPYLLYTVLVVLLNLMASHTFFSNYQSITLSIFIFLKIRTLKANEI</sequence>